<evidence type="ECO:0000313" key="2">
    <source>
        <dbReference type="Proteomes" id="UP000737612"/>
    </source>
</evidence>
<gene>
    <name evidence="1" type="ORF">JTJ23_01250</name>
</gene>
<dbReference type="AlphaFoldDB" id="A0A939CCE2"/>
<comment type="caution">
    <text evidence="1">The sequence shown here is derived from an EMBL/GenBank/DDBJ whole genome shotgun (WGS) entry which is preliminary data.</text>
</comment>
<reference evidence="1" key="1">
    <citation type="submission" date="2021-02" db="EMBL/GenBank/DDBJ databases">
        <title>Metagenome-assembled genomes from human diarrheal sample B26.</title>
        <authorList>
            <person name="Ateba T.P."/>
            <person name="Alayande K.A."/>
            <person name="Mwanza M."/>
        </authorList>
    </citation>
    <scope>NUCLEOTIDE SEQUENCE</scope>
    <source>
        <strain evidence="1">06WH</strain>
    </source>
</reference>
<name>A0A939CCE2_9FIRM</name>
<dbReference type="EMBL" id="JAFHBD010000004">
    <property type="protein sequence ID" value="MBN2952233.1"/>
    <property type="molecule type" value="Genomic_DNA"/>
</dbReference>
<organism evidence="1 2">
    <name type="scientific">Fusicatenibacter saccharivorans</name>
    <dbReference type="NCBI Taxonomy" id="1150298"/>
    <lineage>
        <taxon>Bacteria</taxon>
        <taxon>Bacillati</taxon>
        <taxon>Bacillota</taxon>
        <taxon>Clostridia</taxon>
        <taxon>Lachnospirales</taxon>
        <taxon>Lachnospiraceae</taxon>
        <taxon>Fusicatenibacter</taxon>
    </lineage>
</organism>
<sequence length="74" mass="8448">MGNLVGISCGEKDPLGRIALRGKNVPLARDVTERFTTGKMECKKEKTHVLHKLNISEILHFTRRCYDDTCKNEM</sequence>
<accession>A0A939CCE2</accession>
<proteinExistence type="predicted"/>
<dbReference type="Proteomes" id="UP000737612">
    <property type="component" value="Unassembled WGS sequence"/>
</dbReference>
<protein>
    <submittedName>
        <fullName evidence="1">Uncharacterized protein</fullName>
    </submittedName>
</protein>
<evidence type="ECO:0000313" key="1">
    <source>
        <dbReference type="EMBL" id="MBN2952233.1"/>
    </source>
</evidence>